<name>A0A4Y2QV96_ARAVE</name>
<organism evidence="1 2">
    <name type="scientific">Araneus ventricosus</name>
    <name type="common">Orbweaver spider</name>
    <name type="synonym">Epeira ventricosa</name>
    <dbReference type="NCBI Taxonomy" id="182803"/>
    <lineage>
        <taxon>Eukaryota</taxon>
        <taxon>Metazoa</taxon>
        <taxon>Ecdysozoa</taxon>
        <taxon>Arthropoda</taxon>
        <taxon>Chelicerata</taxon>
        <taxon>Arachnida</taxon>
        <taxon>Araneae</taxon>
        <taxon>Araneomorphae</taxon>
        <taxon>Entelegynae</taxon>
        <taxon>Araneoidea</taxon>
        <taxon>Araneidae</taxon>
        <taxon>Araneus</taxon>
    </lineage>
</organism>
<dbReference type="OrthoDB" id="4843387at2759"/>
<sequence>MHVCFGAPWFCFLFMDDNARPHRTSRPDEYLQSEDITRMDWPAPHGLESVEHVWYNGGELQPVSTPPVCRNFGGIA</sequence>
<evidence type="ECO:0000313" key="1">
    <source>
        <dbReference type="EMBL" id="GBN67314.1"/>
    </source>
</evidence>
<dbReference type="GO" id="GO:0003676">
    <property type="term" value="F:nucleic acid binding"/>
    <property type="evidence" value="ECO:0007669"/>
    <property type="project" value="InterPro"/>
</dbReference>
<protein>
    <recommendedName>
        <fullName evidence="3">Tc1-like transposase DDE domain-containing protein</fullName>
    </recommendedName>
</protein>
<dbReference type="AlphaFoldDB" id="A0A4Y2QV96"/>
<evidence type="ECO:0000313" key="2">
    <source>
        <dbReference type="Proteomes" id="UP000499080"/>
    </source>
</evidence>
<keyword evidence="2" id="KW-1185">Reference proteome</keyword>
<dbReference type="Gene3D" id="3.30.420.10">
    <property type="entry name" value="Ribonuclease H-like superfamily/Ribonuclease H"/>
    <property type="match status" value="1"/>
</dbReference>
<accession>A0A4Y2QV96</accession>
<dbReference type="Proteomes" id="UP000499080">
    <property type="component" value="Unassembled WGS sequence"/>
</dbReference>
<comment type="caution">
    <text evidence="1">The sequence shown here is derived from an EMBL/GenBank/DDBJ whole genome shotgun (WGS) entry which is preliminary data.</text>
</comment>
<dbReference type="EMBL" id="BGPR01014934">
    <property type="protein sequence ID" value="GBN67314.1"/>
    <property type="molecule type" value="Genomic_DNA"/>
</dbReference>
<proteinExistence type="predicted"/>
<evidence type="ECO:0008006" key="3">
    <source>
        <dbReference type="Google" id="ProtNLM"/>
    </source>
</evidence>
<reference evidence="1 2" key="1">
    <citation type="journal article" date="2019" name="Sci. Rep.">
        <title>Orb-weaving spider Araneus ventricosus genome elucidates the spidroin gene catalogue.</title>
        <authorList>
            <person name="Kono N."/>
            <person name="Nakamura H."/>
            <person name="Ohtoshi R."/>
            <person name="Moran D.A.P."/>
            <person name="Shinohara A."/>
            <person name="Yoshida Y."/>
            <person name="Fujiwara M."/>
            <person name="Mori M."/>
            <person name="Tomita M."/>
            <person name="Arakawa K."/>
        </authorList>
    </citation>
    <scope>NUCLEOTIDE SEQUENCE [LARGE SCALE GENOMIC DNA]</scope>
</reference>
<gene>
    <name evidence="1" type="ORF">AVEN_205697_1</name>
</gene>
<dbReference type="InterPro" id="IPR036397">
    <property type="entry name" value="RNaseH_sf"/>
</dbReference>